<sequence>MPPKPPTPPRLTASSAVLEIDPSTPGTAVRAALALESLFNLVLARGMLLAPRATANQLFPRDAATPALDDDNGGPVLALLVQWVGVWTLATTVPLLLALPNRAGAVERRQMAYAALAAMEALYYTLSLWPAEADGVYEYYYYYY</sequence>
<dbReference type="EMBL" id="BSXG01000142">
    <property type="protein sequence ID" value="GME48531.1"/>
    <property type="molecule type" value="Genomic_DNA"/>
</dbReference>
<accession>A0ACB5SMB4</accession>
<keyword evidence="2" id="KW-1185">Reference proteome</keyword>
<protein>
    <submittedName>
        <fullName evidence="1">Amidohydrolase</fullName>
    </submittedName>
</protein>
<proteinExistence type="predicted"/>
<gene>
    <name evidence="1" type="primary">g11412</name>
    <name evidence="1" type="ORF">NpPPO83_00011412</name>
</gene>
<name>A0ACB5SMB4_9PEZI</name>
<organism evidence="1 2">
    <name type="scientific">Neofusicoccum parvum</name>
    <dbReference type="NCBI Taxonomy" id="310453"/>
    <lineage>
        <taxon>Eukaryota</taxon>
        <taxon>Fungi</taxon>
        <taxon>Dikarya</taxon>
        <taxon>Ascomycota</taxon>
        <taxon>Pezizomycotina</taxon>
        <taxon>Dothideomycetes</taxon>
        <taxon>Dothideomycetes incertae sedis</taxon>
        <taxon>Botryosphaeriales</taxon>
        <taxon>Botryosphaeriaceae</taxon>
        <taxon>Neofusicoccum</taxon>
    </lineage>
</organism>
<dbReference type="Proteomes" id="UP001165186">
    <property type="component" value="Unassembled WGS sequence"/>
</dbReference>
<comment type="caution">
    <text evidence="1">The sequence shown here is derived from an EMBL/GenBank/DDBJ whole genome shotgun (WGS) entry which is preliminary data.</text>
</comment>
<evidence type="ECO:0000313" key="2">
    <source>
        <dbReference type="Proteomes" id="UP001165186"/>
    </source>
</evidence>
<reference evidence="1" key="1">
    <citation type="submission" date="2024-09" db="EMBL/GenBank/DDBJ databases">
        <title>Draft Genome Sequences of Neofusicoccum parvum.</title>
        <authorList>
            <person name="Ashida A."/>
            <person name="Camagna M."/>
            <person name="Tanaka A."/>
            <person name="Takemoto D."/>
        </authorList>
    </citation>
    <scope>NUCLEOTIDE SEQUENCE</scope>
    <source>
        <strain evidence="1">PPO83</strain>
    </source>
</reference>
<evidence type="ECO:0000313" key="1">
    <source>
        <dbReference type="EMBL" id="GME48531.1"/>
    </source>
</evidence>